<dbReference type="CDD" id="cd00054">
    <property type="entry name" value="EGF_CA"/>
    <property type="match status" value="1"/>
</dbReference>
<dbReference type="GO" id="GO:0005509">
    <property type="term" value="F:calcium ion binding"/>
    <property type="evidence" value="ECO:0007669"/>
    <property type="project" value="InterPro"/>
</dbReference>
<dbReference type="Pfam" id="PF00008">
    <property type="entry name" value="EGF"/>
    <property type="match status" value="1"/>
</dbReference>
<dbReference type="PROSITE" id="PS01186">
    <property type="entry name" value="EGF_2"/>
    <property type="match status" value="1"/>
</dbReference>
<keyword evidence="1 6" id="KW-0245">EGF-like domain</keyword>
<keyword evidence="2" id="KW-0732">Signal</keyword>
<dbReference type="InterPro" id="IPR000742">
    <property type="entry name" value="EGF"/>
</dbReference>
<evidence type="ECO:0000256" key="7">
    <source>
        <dbReference type="SAM" id="Phobius"/>
    </source>
</evidence>
<dbReference type="PRINTS" id="PR00010">
    <property type="entry name" value="EGFBLOOD"/>
</dbReference>
<dbReference type="InterPro" id="IPR001846">
    <property type="entry name" value="VWF_type-D"/>
</dbReference>
<keyword evidence="5" id="KW-0325">Glycoprotein</keyword>
<feature type="transmembrane region" description="Helical" evidence="7">
    <location>
        <begin position="148"/>
        <end position="171"/>
    </location>
</feature>
<gene>
    <name evidence="9" type="primary">CR853281.1</name>
</gene>
<evidence type="ECO:0000256" key="5">
    <source>
        <dbReference type="ARBA" id="ARBA00023180"/>
    </source>
</evidence>
<dbReference type="SUPFAM" id="SSF57196">
    <property type="entry name" value="EGF/Laminin"/>
    <property type="match status" value="1"/>
</dbReference>
<evidence type="ECO:0000256" key="6">
    <source>
        <dbReference type="PROSITE-ProRule" id="PRU00076"/>
    </source>
</evidence>
<dbReference type="InterPro" id="IPR001881">
    <property type="entry name" value="EGF-like_Ca-bd_dom"/>
</dbReference>
<dbReference type="PROSITE" id="PS50026">
    <property type="entry name" value="EGF_3"/>
    <property type="match status" value="1"/>
</dbReference>
<evidence type="ECO:0000313" key="9">
    <source>
        <dbReference type="EMBL" id="SBP60294.1"/>
    </source>
</evidence>
<dbReference type="SMART" id="SM00181">
    <property type="entry name" value="EGF"/>
    <property type="match status" value="1"/>
</dbReference>
<dbReference type="FunFam" id="2.10.25.10:FF:000255">
    <property type="entry name" value="Sushi, nidogen and EGF-like domains 1"/>
    <property type="match status" value="1"/>
</dbReference>
<keyword evidence="4 6" id="KW-1015">Disulfide bond</keyword>
<keyword evidence="7" id="KW-0812">Transmembrane</keyword>
<feature type="disulfide bond" evidence="6">
    <location>
        <begin position="125"/>
        <end position="134"/>
    </location>
</feature>
<dbReference type="Pfam" id="PF00094">
    <property type="entry name" value="VWD"/>
    <property type="match status" value="1"/>
</dbReference>
<feature type="domain" description="EGF-like" evidence="8">
    <location>
        <begin position="98"/>
        <end position="135"/>
    </location>
</feature>
<dbReference type="AlphaFoldDB" id="A0A1A8AZ45"/>
<dbReference type="SMART" id="SM00179">
    <property type="entry name" value="EGF_CA"/>
    <property type="match status" value="1"/>
</dbReference>
<name>A0A1A8AZ45_NOTFU</name>
<proteinExistence type="predicted"/>
<evidence type="ECO:0000256" key="1">
    <source>
        <dbReference type="ARBA" id="ARBA00022536"/>
    </source>
</evidence>
<evidence type="ECO:0000256" key="3">
    <source>
        <dbReference type="ARBA" id="ARBA00022737"/>
    </source>
</evidence>
<accession>A0A1A8AZ45</accession>
<dbReference type="PROSITE" id="PS00022">
    <property type="entry name" value="EGF_1"/>
    <property type="match status" value="1"/>
</dbReference>
<dbReference type="EMBL" id="HADY01021809">
    <property type="protein sequence ID" value="SBP60294.1"/>
    <property type="molecule type" value="Transcribed_RNA"/>
</dbReference>
<keyword evidence="3" id="KW-0677">Repeat</keyword>
<evidence type="ECO:0000256" key="4">
    <source>
        <dbReference type="ARBA" id="ARBA00023157"/>
    </source>
</evidence>
<keyword evidence="7" id="KW-0472">Membrane</keyword>
<evidence type="ECO:0000259" key="8">
    <source>
        <dbReference type="PROSITE" id="PS50026"/>
    </source>
</evidence>
<reference evidence="9" key="2">
    <citation type="submission" date="2016-06" db="EMBL/GenBank/DDBJ databases">
        <title>The genome of a short-lived fish provides insights into sex chromosome evolution and the genetic control of aging.</title>
        <authorList>
            <person name="Reichwald K."/>
            <person name="Felder M."/>
            <person name="Petzold A."/>
            <person name="Koch P."/>
            <person name="Groth M."/>
            <person name="Platzer M."/>
        </authorList>
    </citation>
    <scope>NUCLEOTIDE SEQUENCE</scope>
    <source>
        <tissue evidence="9">Brain</tissue>
    </source>
</reference>
<protein>
    <recommendedName>
        <fullName evidence="8">EGF-like domain-containing protein</fullName>
    </recommendedName>
</protein>
<evidence type="ECO:0000256" key="2">
    <source>
        <dbReference type="ARBA" id="ARBA00022729"/>
    </source>
</evidence>
<organism evidence="9">
    <name type="scientific">Nothobranchius furzeri</name>
    <name type="common">Turquoise killifish</name>
    <dbReference type="NCBI Taxonomy" id="105023"/>
    <lineage>
        <taxon>Eukaryota</taxon>
        <taxon>Metazoa</taxon>
        <taxon>Chordata</taxon>
        <taxon>Craniata</taxon>
        <taxon>Vertebrata</taxon>
        <taxon>Euteleostomi</taxon>
        <taxon>Actinopterygii</taxon>
        <taxon>Neopterygii</taxon>
        <taxon>Teleostei</taxon>
        <taxon>Neoteleostei</taxon>
        <taxon>Acanthomorphata</taxon>
        <taxon>Ovalentaria</taxon>
        <taxon>Atherinomorphae</taxon>
        <taxon>Cyprinodontiformes</taxon>
        <taxon>Nothobranchiidae</taxon>
        <taxon>Nothobranchius</taxon>
    </lineage>
</organism>
<sequence length="209" mass="23744">MHTFMGTCTYTLVEVCNTSQVTYFKVVAKNEERGQPEASYVRSVKVYLPHDTELNEKFVSEDCSQTCECTSTGSVCHPKTCQDGYICTIYDFKRDCYKASACLDYPCLNGGTCVDSRDHNYTCICKEGFEGVNCEVEATPKKGLDTKWIILIAVLVPVAVIALVMTIVCVCRHKNKKYKHKEGNLTLQQTNVPYESIRDKQQRQRQTRM</sequence>
<comment type="caution">
    <text evidence="6">Lacks conserved residue(s) required for the propagation of feature annotation.</text>
</comment>
<dbReference type="Gene3D" id="2.10.25.10">
    <property type="entry name" value="Laminin"/>
    <property type="match status" value="1"/>
</dbReference>
<keyword evidence="7" id="KW-1133">Transmembrane helix</keyword>
<reference evidence="9" key="1">
    <citation type="submission" date="2016-05" db="EMBL/GenBank/DDBJ databases">
        <authorList>
            <person name="Lavstsen T."/>
            <person name="Jespersen J.S."/>
        </authorList>
    </citation>
    <scope>NUCLEOTIDE SEQUENCE</scope>
    <source>
        <tissue evidence="9">Brain</tissue>
    </source>
</reference>